<name>A0ACC0PYW4_RHOML</name>
<protein>
    <submittedName>
        <fullName evidence="1">Uncharacterized protein</fullName>
    </submittedName>
</protein>
<proteinExistence type="predicted"/>
<comment type="caution">
    <text evidence="1">The sequence shown here is derived from an EMBL/GenBank/DDBJ whole genome shotgun (WGS) entry which is preliminary data.</text>
</comment>
<keyword evidence="2" id="KW-1185">Reference proteome</keyword>
<dbReference type="Proteomes" id="UP001062846">
    <property type="component" value="Chromosome 2"/>
</dbReference>
<accession>A0ACC0PYW4</accession>
<reference evidence="1" key="1">
    <citation type="submission" date="2022-02" db="EMBL/GenBank/DDBJ databases">
        <title>Plant Genome Project.</title>
        <authorList>
            <person name="Zhang R.-G."/>
        </authorList>
    </citation>
    <scope>NUCLEOTIDE SEQUENCE</scope>
    <source>
        <strain evidence="1">AT1</strain>
    </source>
</reference>
<dbReference type="EMBL" id="CM046389">
    <property type="protein sequence ID" value="KAI8569968.1"/>
    <property type="molecule type" value="Genomic_DNA"/>
</dbReference>
<evidence type="ECO:0000313" key="2">
    <source>
        <dbReference type="Proteomes" id="UP001062846"/>
    </source>
</evidence>
<evidence type="ECO:0000313" key="1">
    <source>
        <dbReference type="EMBL" id="KAI8569968.1"/>
    </source>
</evidence>
<gene>
    <name evidence="1" type="ORF">RHMOL_Rhmol02G0319000</name>
</gene>
<organism evidence="1 2">
    <name type="scientific">Rhododendron molle</name>
    <name type="common">Chinese azalea</name>
    <name type="synonym">Azalea mollis</name>
    <dbReference type="NCBI Taxonomy" id="49168"/>
    <lineage>
        <taxon>Eukaryota</taxon>
        <taxon>Viridiplantae</taxon>
        <taxon>Streptophyta</taxon>
        <taxon>Embryophyta</taxon>
        <taxon>Tracheophyta</taxon>
        <taxon>Spermatophyta</taxon>
        <taxon>Magnoliopsida</taxon>
        <taxon>eudicotyledons</taxon>
        <taxon>Gunneridae</taxon>
        <taxon>Pentapetalae</taxon>
        <taxon>asterids</taxon>
        <taxon>Ericales</taxon>
        <taxon>Ericaceae</taxon>
        <taxon>Ericoideae</taxon>
        <taxon>Rhodoreae</taxon>
        <taxon>Rhododendron</taxon>
    </lineage>
</organism>
<sequence>MASFREREMDRSETNVEGGRVSSPQTRDGSELCLNWKKMPKEDGENYVALTGPLPDLATWSAVLPDRLSMTVNQWRPCLPP</sequence>